<comment type="caution">
    <text evidence="2">The sequence shown here is derived from an EMBL/GenBank/DDBJ whole genome shotgun (WGS) entry which is preliminary data.</text>
</comment>
<keyword evidence="3" id="KW-1185">Reference proteome</keyword>
<reference evidence="2" key="2">
    <citation type="submission" date="2020-11" db="EMBL/GenBank/DDBJ databases">
        <authorList>
            <person name="McCartney M.A."/>
            <person name="Auch B."/>
            <person name="Kono T."/>
            <person name="Mallez S."/>
            <person name="Becker A."/>
            <person name="Gohl D.M."/>
            <person name="Silverstein K.A.T."/>
            <person name="Koren S."/>
            <person name="Bechman K.B."/>
            <person name="Herman A."/>
            <person name="Abrahante J.E."/>
            <person name="Garbe J."/>
        </authorList>
    </citation>
    <scope>NUCLEOTIDE SEQUENCE</scope>
    <source>
        <strain evidence="2">Duluth1</strain>
        <tissue evidence="2">Whole animal</tissue>
    </source>
</reference>
<reference evidence="2" key="1">
    <citation type="journal article" date="2019" name="bioRxiv">
        <title>The Genome of the Zebra Mussel, Dreissena polymorpha: A Resource for Invasive Species Research.</title>
        <authorList>
            <person name="McCartney M.A."/>
            <person name="Auch B."/>
            <person name="Kono T."/>
            <person name="Mallez S."/>
            <person name="Zhang Y."/>
            <person name="Obille A."/>
            <person name="Becker A."/>
            <person name="Abrahante J.E."/>
            <person name="Garbe J."/>
            <person name="Badalamenti J.P."/>
            <person name="Herman A."/>
            <person name="Mangelson H."/>
            <person name="Liachko I."/>
            <person name="Sullivan S."/>
            <person name="Sone E.D."/>
            <person name="Koren S."/>
            <person name="Silverstein K.A.T."/>
            <person name="Beckman K.B."/>
            <person name="Gohl D.M."/>
        </authorList>
    </citation>
    <scope>NUCLEOTIDE SEQUENCE</scope>
    <source>
        <strain evidence="2">Duluth1</strain>
        <tissue evidence="2">Whole animal</tissue>
    </source>
</reference>
<organism evidence="2 3">
    <name type="scientific">Dreissena polymorpha</name>
    <name type="common">Zebra mussel</name>
    <name type="synonym">Mytilus polymorpha</name>
    <dbReference type="NCBI Taxonomy" id="45954"/>
    <lineage>
        <taxon>Eukaryota</taxon>
        <taxon>Metazoa</taxon>
        <taxon>Spiralia</taxon>
        <taxon>Lophotrochozoa</taxon>
        <taxon>Mollusca</taxon>
        <taxon>Bivalvia</taxon>
        <taxon>Autobranchia</taxon>
        <taxon>Heteroconchia</taxon>
        <taxon>Euheterodonta</taxon>
        <taxon>Imparidentia</taxon>
        <taxon>Neoheterodontei</taxon>
        <taxon>Myida</taxon>
        <taxon>Dreissenoidea</taxon>
        <taxon>Dreissenidae</taxon>
        <taxon>Dreissena</taxon>
    </lineage>
</organism>
<proteinExistence type="predicted"/>
<evidence type="ECO:0000313" key="2">
    <source>
        <dbReference type="EMBL" id="KAH3808740.1"/>
    </source>
</evidence>
<dbReference type="AlphaFoldDB" id="A0A9D4G546"/>
<feature type="compositionally biased region" description="Basic and acidic residues" evidence="1">
    <location>
        <begin position="1"/>
        <end position="18"/>
    </location>
</feature>
<name>A0A9D4G546_DREPO</name>
<sequence length="180" mass="20609">MTERTDERTDEQTNERRNGRTKGWTNEQTDGHTKEGTDILTNGRTDRRTNKGSDGRQTNGRTDGRNNGRANGQRNERTDTRTDEFPIQISTKGDRINVRRRILPPGELKPEVPVPIEPAPLVRFVIAPAPDLALTSSISVPAEPKLPYSTKYYRKRKLKDGQAGEFWRQYNKKLPYRSCN</sequence>
<gene>
    <name evidence="2" type="ORF">DPMN_137098</name>
</gene>
<evidence type="ECO:0000313" key="3">
    <source>
        <dbReference type="Proteomes" id="UP000828390"/>
    </source>
</evidence>
<feature type="compositionally biased region" description="Basic and acidic residues" evidence="1">
    <location>
        <begin position="44"/>
        <end position="54"/>
    </location>
</feature>
<feature type="region of interest" description="Disordered" evidence="1">
    <location>
        <begin position="1"/>
        <end position="84"/>
    </location>
</feature>
<accession>A0A9D4G546</accession>
<feature type="compositionally biased region" description="Basic and acidic residues" evidence="1">
    <location>
        <begin position="74"/>
        <end position="84"/>
    </location>
</feature>
<dbReference type="Proteomes" id="UP000828390">
    <property type="component" value="Unassembled WGS sequence"/>
</dbReference>
<protein>
    <submittedName>
        <fullName evidence="2">Uncharacterized protein</fullName>
    </submittedName>
</protein>
<dbReference type="EMBL" id="JAIWYP010000006">
    <property type="protein sequence ID" value="KAH3808740.1"/>
    <property type="molecule type" value="Genomic_DNA"/>
</dbReference>
<evidence type="ECO:0000256" key="1">
    <source>
        <dbReference type="SAM" id="MobiDB-lite"/>
    </source>
</evidence>